<dbReference type="PANTHER" id="PTHR45649">
    <property type="entry name" value="AMINO-ACID PERMEASE BAT1"/>
    <property type="match status" value="1"/>
</dbReference>
<feature type="transmembrane region" description="Helical" evidence="6">
    <location>
        <begin position="329"/>
        <end position="354"/>
    </location>
</feature>
<keyword evidence="8" id="KW-1185">Reference proteome</keyword>
<dbReference type="Gene3D" id="1.20.1740.10">
    <property type="entry name" value="Amino acid/polyamine transporter I"/>
    <property type="match status" value="1"/>
</dbReference>
<feature type="transmembrane region" description="Helical" evidence="6">
    <location>
        <begin position="52"/>
        <end position="72"/>
    </location>
</feature>
<evidence type="ECO:0000256" key="4">
    <source>
        <dbReference type="ARBA" id="ARBA00022989"/>
    </source>
</evidence>
<feature type="transmembrane region" description="Helical" evidence="6">
    <location>
        <begin position="448"/>
        <end position="467"/>
    </location>
</feature>
<feature type="transmembrane region" description="Helical" evidence="6">
    <location>
        <begin position="479"/>
        <end position="499"/>
    </location>
</feature>
<evidence type="ECO:0000256" key="6">
    <source>
        <dbReference type="SAM" id="Phobius"/>
    </source>
</evidence>
<protein>
    <submittedName>
        <fullName evidence="7">Putative amino-acid permease</fullName>
    </submittedName>
</protein>
<evidence type="ECO:0000256" key="2">
    <source>
        <dbReference type="ARBA" id="ARBA00022448"/>
    </source>
</evidence>
<evidence type="ECO:0000313" key="7">
    <source>
        <dbReference type="EMBL" id="GII22759.1"/>
    </source>
</evidence>
<keyword evidence="5 6" id="KW-0472">Membrane</keyword>
<keyword evidence="3 6" id="KW-0812">Transmembrane</keyword>
<proteinExistence type="predicted"/>
<sequence>MARAVPCPGPAREGPDMTALADLPSTAQDAADASDLENFGYRPQLHRSIGSYGSFAAGFSFVSILTTVFQLFSFGFGFGGPGFFWTWPIVFIGQILVALCFSEMAARFPISGAIYQWSTRLGGALWGWAAGWLMLVAQVVTVAAAAIALQIVLPSIWSGFQLVTNPTANAVLLGSALLTVTTVVNAVGVRTMSVINSAGVTCELVGVVLLCIALFSHAERGPGVVLHTGAGVGHGAGYLWSFVISGLMAAYVLVGFDSAGELSEETKRPRRTAPRTILRALVVSGIGGALMLLATLMAAPSVTDGALGDPARGLPYVLTSRLGDTLGRVFLVDVAVAVTVCTLAIQTATTRMMFSMARDRALPFSAALSRVNTRTGTPILPAVVVGVLAVGLLVLNVGNAAIFLALSSVCIMLLYLSYLMVTAPLLVHRLRGRWLRGDGLFSLGRWGLPVNLGAVVWGIAMAVNLAWPREKVFGTDWYLRFFPELFLAGALGVGAIVYATRRSHVRQGAVRHPAPFDALAMEAAQ</sequence>
<feature type="transmembrane region" description="Helical" evidence="6">
    <location>
        <begin position="375"/>
        <end position="395"/>
    </location>
</feature>
<dbReference type="GO" id="GO:0022857">
    <property type="term" value="F:transmembrane transporter activity"/>
    <property type="evidence" value="ECO:0007669"/>
    <property type="project" value="InterPro"/>
</dbReference>
<dbReference type="InterPro" id="IPR002293">
    <property type="entry name" value="AA/rel_permease1"/>
</dbReference>
<gene>
    <name evidence="7" type="ORF">Pme01_23560</name>
</gene>
<reference evidence="7" key="1">
    <citation type="submission" date="2021-01" db="EMBL/GenBank/DDBJ databases">
        <title>Whole genome shotgun sequence of Planosporangium mesophilum NBRC 109066.</title>
        <authorList>
            <person name="Komaki H."/>
            <person name="Tamura T."/>
        </authorList>
    </citation>
    <scope>NUCLEOTIDE SEQUENCE</scope>
    <source>
        <strain evidence="7">NBRC 109066</strain>
    </source>
</reference>
<comment type="caution">
    <text evidence="7">The sequence shown here is derived from an EMBL/GenBank/DDBJ whole genome shotgun (WGS) entry which is preliminary data.</text>
</comment>
<dbReference type="PIRSF" id="PIRSF006060">
    <property type="entry name" value="AA_transporter"/>
    <property type="match status" value="1"/>
</dbReference>
<keyword evidence="4 6" id="KW-1133">Transmembrane helix</keyword>
<comment type="subcellular location">
    <subcellularLocation>
        <location evidence="1">Membrane</location>
        <topology evidence="1">Multi-pass membrane protein</topology>
    </subcellularLocation>
</comment>
<dbReference type="EMBL" id="BOON01000019">
    <property type="protein sequence ID" value="GII22759.1"/>
    <property type="molecule type" value="Genomic_DNA"/>
</dbReference>
<evidence type="ECO:0000313" key="8">
    <source>
        <dbReference type="Proteomes" id="UP000599074"/>
    </source>
</evidence>
<feature type="transmembrane region" description="Helical" evidence="6">
    <location>
        <begin position="84"/>
        <end position="104"/>
    </location>
</feature>
<feature type="transmembrane region" description="Helical" evidence="6">
    <location>
        <begin position="168"/>
        <end position="188"/>
    </location>
</feature>
<keyword evidence="2" id="KW-0813">Transport</keyword>
<evidence type="ECO:0000256" key="1">
    <source>
        <dbReference type="ARBA" id="ARBA00004141"/>
    </source>
</evidence>
<dbReference type="GO" id="GO:0016020">
    <property type="term" value="C:membrane"/>
    <property type="evidence" value="ECO:0007669"/>
    <property type="project" value="UniProtKB-SubCell"/>
</dbReference>
<accession>A0A8J3X0W6</accession>
<dbReference type="AlphaFoldDB" id="A0A8J3X0W6"/>
<dbReference type="RefSeq" id="WP_239088172.1">
    <property type="nucleotide sequence ID" value="NZ_BOON01000019.1"/>
</dbReference>
<evidence type="ECO:0000256" key="5">
    <source>
        <dbReference type="ARBA" id="ARBA00023136"/>
    </source>
</evidence>
<feature type="transmembrane region" description="Helical" evidence="6">
    <location>
        <begin position="200"/>
        <end position="218"/>
    </location>
</feature>
<name>A0A8J3X0W6_9ACTN</name>
<organism evidence="7 8">
    <name type="scientific">Planosporangium mesophilum</name>
    <dbReference type="NCBI Taxonomy" id="689768"/>
    <lineage>
        <taxon>Bacteria</taxon>
        <taxon>Bacillati</taxon>
        <taxon>Actinomycetota</taxon>
        <taxon>Actinomycetes</taxon>
        <taxon>Micromonosporales</taxon>
        <taxon>Micromonosporaceae</taxon>
        <taxon>Planosporangium</taxon>
    </lineage>
</organism>
<dbReference type="Proteomes" id="UP000599074">
    <property type="component" value="Unassembled WGS sequence"/>
</dbReference>
<feature type="transmembrane region" description="Helical" evidence="6">
    <location>
        <begin position="238"/>
        <end position="256"/>
    </location>
</feature>
<dbReference type="PANTHER" id="PTHR45649:SF26">
    <property type="entry name" value="OS04G0435100 PROTEIN"/>
    <property type="match status" value="1"/>
</dbReference>
<dbReference type="Pfam" id="PF13520">
    <property type="entry name" value="AA_permease_2"/>
    <property type="match status" value="1"/>
</dbReference>
<feature type="transmembrane region" description="Helical" evidence="6">
    <location>
        <begin position="401"/>
        <end position="427"/>
    </location>
</feature>
<evidence type="ECO:0000256" key="3">
    <source>
        <dbReference type="ARBA" id="ARBA00022692"/>
    </source>
</evidence>
<feature type="transmembrane region" description="Helical" evidence="6">
    <location>
        <begin position="277"/>
        <end position="299"/>
    </location>
</feature>
<feature type="transmembrane region" description="Helical" evidence="6">
    <location>
        <begin position="125"/>
        <end position="148"/>
    </location>
</feature>